<evidence type="ECO:0000313" key="1">
    <source>
        <dbReference type="EMBL" id="CAE7483812.1"/>
    </source>
</evidence>
<proteinExistence type="predicted"/>
<sequence length="508" mass="55870">MLRIRPGGTSTTPPSNPEELRLRHCRIGLAWDFVKPRHSTRAWLPDNCVDCFRVLSDHVLGSSVAGLRSACGQGPMWSLVLSYVLELRKAAYRYIRDGQCACLDNALLKACEGDKGSGKGRGMWDRQWGKSSKTPDGKQLCFKYNKQIGCAAEPSGSYELNYFQRPGASSRRELMPKFMMPLIQKINSGATYLQVHASTETLTAYTSAKEVSAKLSQTDSGFAHRVAGLPQRDRMRRVSCRVDCRALAFKLAAGQISDSPFTEEMLACGRQLVWSELKSAGCRLPVDHMVPGQPFCLAAVEELLRLAGDSDFAACYTGRDCFAKGVRLGVDVDLPRVPAVFTAKTRWRVYDEEDANAGLRENYVSGRDHADEVQAQFEREAALGAMYETSIEQARADLGELSLASLGAIEKKDGSYRVLHDGTHGLAVNSKIRVQDQIRNPSAGDLRCATQALPSAFFVLSGDVARAHRLVKVAQCDWKYQCCRTGAKGDMVWVNCVGTFGIASAAYH</sequence>
<dbReference type="OrthoDB" id="432585at2759"/>
<keyword evidence="2" id="KW-1185">Reference proteome</keyword>
<reference evidence="1" key="1">
    <citation type="submission" date="2021-02" db="EMBL/GenBank/DDBJ databases">
        <authorList>
            <person name="Dougan E. K."/>
            <person name="Rhodes N."/>
            <person name="Thang M."/>
            <person name="Chan C."/>
        </authorList>
    </citation>
    <scope>NUCLEOTIDE SEQUENCE</scope>
</reference>
<comment type="caution">
    <text evidence="1">The sequence shown here is derived from an EMBL/GenBank/DDBJ whole genome shotgun (WGS) entry which is preliminary data.</text>
</comment>
<dbReference type="EMBL" id="CAJNJA010021908">
    <property type="protein sequence ID" value="CAE7483812.1"/>
    <property type="molecule type" value="Genomic_DNA"/>
</dbReference>
<protein>
    <submittedName>
        <fullName evidence="1">Uncharacterized protein</fullName>
    </submittedName>
</protein>
<dbReference type="Proteomes" id="UP000601435">
    <property type="component" value="Unassembled WGS sequence"/>
</dbReference>
<evidence type="ECO:0000313" key="2">
    <source>
        <dbReference type="Proteomes" id="UP000601435"/>
    </source>
</evidence>
<dbReference type="AlphaFoldDB" id="A0A812SNG9"/>
<gene>
    <name evidence="1" type="ORF">SNEC2469_LOCUS13720</name>
</gene>
<accession>A0A812SNG9</accession>
<name>A0A812SNG9_9DINO</name>
<organism evidence="1 2">
    <name type="scientific">Symbiodinium necroappetens</name>
    <dbReference type="NCBI Taxonomy" id="1628268"/>
    <lineage>
        <taxon>Eukaryota</taxon>
        <taxon>Sar</taxon>
        <taxon>Alveolata</taxon>
        <taxon>Dinophyceae</taxon>
        <taxon>Suessiales</taxon>
        <taxon>Symbiodiniaceae</taxon>
        <taxon>Symbiodinium</taxon>
    </lineage>
</organism>